<reference evidence="1 2" key="1">
    <citation type="submission" date="2018-08" db="EMBL/GenBank/DDBJ databases">
        <title>The metabolism and importance of syntrophic acetate oxidation coupled to methane or sulfide production in haloalkaline environments.</title>
        <authorList>
            <person name="Timmers P.H.A."/>
            <person name="Vavourakis C.D."/>
            <person name="Sorokin D.Y."/>
            <person name="Sinninghe Damste J.S."/>
            <person name="Muyzer G."/>
            <person name="Stams A.J.M."/>
            <person name="Plugge C.M."/>
        </authorList>
    </citation>
    <scope>NUCLEOTIDE SEQUENCE [LARGE SCALE GENOMIC DNA]</scope>
    <source>
        <strain evidence="1">MSAO_Arc3</strain>
    </source>
</reference>
<name>A0A3R7XI95_9EURY</name>
<dbReference type="RefSeq" id="WP_259134985.1">
    <property type="nucleotide sequence ID" value="NZ_JANUCS010000009.1"/>
</dbReference>
<organism evidence="1 2">
    <name type="scientific">Methanosalsum natronophilum</name>
    <dbReference type="NCBI Taxonomy" id="768733"/>
    <lineage>
        <taxon>Archaea</taxon>
        <taxon>Methanobacteriati</taxon>
        <taxon>Methanobacteriota</taxon>
        <taxon>Stenosarchaea group</taxon>
        <taxon>Methanomicrobia</taxon>
        <taxon>Methanosarcinales</taxon>
        <taxon>Methanosarcinaceae</taxon>
        <taxon>Methanosalsum</taxon>
    </lineage>
</organism>
<dbReference type="InterPro" id="IPR009409">
    <property type="entry name" value="DUF1059"/>
</dbReference>
<dbReference type="EMBL" id="QZAB01000290">
    <property type="protein sequence ID" value="RQD85621.1"/>
    <property type="molecule type" value="Genomic_DNA"/>
</dbReference>
<proteinExistence type="predicted"/>
<dbReference type="Pfam" id="PF06348">
    <property type="entry name" value="DUF1059"/>
    <property type="match status" value="1"/>
</dbReference>
<evidence type="ECO:0000313" key="2">
    <source>
        <dbReference type="Proteomes" id="UP000284763"/>
    </source>
</evidence>
<comment type="caution">
    <text evidence="1">The sequence shown here is derived from an EMBL/GenBank/DDBJ whole genome shotgun (WGS) entry which is preliminary data.</text>
</comment>
<dbReference type="Proteomes" id="UP000284763">
    <property type="component" value="Unassembled WGS sequence"/>
</dbReference>
<evidence type="ECO:0000313" key="1">
    <source>
        <dbReference type="EMBL" id="RQD85621.1"/>
    </source>
</evidence>
<sequence>MKVLKCRDLGNNCNFIVTGNNADNIKNDILNHLRKDHTDSFFNMSEEDKADTYHRIDVLLSRGCGCGAL</sequence>
<protein>
    <submittedName>
        <fullName evidence="1">DUF1059 domain-containing protein</fullName>
    </submittedName>
</protein>
<gene>
    <name evidence="1" type="ORF">D5R95_04450</name>
</gene>
<accession>A0A3R7XI95</accession>
<dbReference type="AlphaFoldDB" id="A0A3R7XI95"/>